<dbReference type="Pfam" id="PF13483">
    <property type="entry name" value="Lactamase_B_3"/>
    <property type="match status" value="1"/>
</dbReference>
<evidence type="ECO:0008006" key="2">
    <source>
        <dbReference type="Google" id="ProtNLM"/>
    </source>
</evidence>
<evidence type="ECO:0000313" key="1">
    <source>
        <dbReference type="EMBL" id="MPM74264.1"/>
    </source>
</evidence>
<accession>A0A645CBG0</accession>
<reference evidence="1" key="1">
    <citation type="submission" date="2019-08" db="EMBL/GenBank/DDBJ databases">
        <authorList>
            <person name="Kucharzyk K."/>
            <person name="Murdoch R.W."/>
            <person name="Higgins S."/>
            <person name="Loffler F."/>
        </authorList>
    </citation>
    <scope>NUCLEOTIDE SEQUENCE</scope>
</reference>
<comment type="caution">
    <text evidence="1">The sequence shown here is derived from an EMBL/GenBank/DDBJ whole genome shotgun (WGS) entry which is preliminary data.</text>
</comment>
<dbReference type="SUPFAM" id="SSF56281">
    <property type="entry name" value="Metallo-hydrolase/oxidoreductase"/>
    <property type="match status" value="1"/>
</dbReference>
<gene>
    <name evidence="1" type="ORF">SDC9_121249</name>
</gene>
<dbReference type="PANTHER" id="PTHR39189:SF1">
    <property type="entry name" value="UPF0173 METAL-DEPENDENT HYDROLASE YTKL"/>
    <property type="match status" value="1"/>
</dbReference>
<proteinExistence type="predicted"/>
<sequence length="217" mass="23761">MQITYHGQSCFRIKGKRGTVVTDPFDEKTVGIPLSRLAADIVTISHAHPGHNAIAKVKADQREKPFVIDFAGEYEVGGVSVFGIKSYHDQVQGIEKGKNIIFKIVMDGLVLCHLGDLAHQLNEEQLKAIGMVDILFLPVGGPSSLMGEDAVKVAQAISPSIVIPMHYAGPGYPSDTMLKPLDNFLQIYGANSEAIDKLQIERDRLPEEMELVVLQRS</sequence>
<dbReference type="InterPro" id="IPR036866">
    <property type="entry name" value="RibonucZ/Hydroxyglut_hydro"/>
</dbReference>
<dbReference type="AlphaFoldDB" id="A0A645CBG0"/>
<name>A0A645CBG0_9ZZZZ</name>
<dbReference type="PANTHER" id="PTHR39189">
    <property type="entry name" value="UPF0173 METAL-DEPENDENT HYDROLASE YTKL"/>
    <property type="match status" value="1"/>
</dbReference>
<dbReference type="Gene3D" id="3.60.15.10">
    <property type="entry name" value="Ribonuclease Z/Hydroxyacylglutathione hydrolase-like"/>
    <property type="match status" value="1"/>
</dbReference>
<protein>
    <recommendedName>
        <fullName evidence="2">Metallo-beta-lactamase domain-containing protein</fullName>
    </recommendedName>
</protein>
<organism evidence="1">
    <name type="scientific">bioreactor metagenome</name>
    <dbReference type="NCBI Taxonomy" id="1076179"/>
    <lineage>
        <taxon>unclassified sequences</taxon>
        <taxon>metagenomes</taxon>
        <taxon>ecological metagenomes</taxon>
    </lineage>
</organism>
<dbReference type="EMBL" id="VSSQ01025850">
    <property type="protein sequence ID" value="MPM74264.1"/>
    <property type="molecule type" value="Genomic_DNA"/>
</dbReference>